<evidence type="ECO:0000313" key="11">
    <source>
        <dbReference type="EMBL" id="ACO68608.1"/>
    </source>
</evidence>
<dbReference type="GO" id="GO:0046872">
    <property type="term" value="F:metal ion binding"/>
    <property type="evidence" value="ECO:0007669"/>
    <property type="project" value="UniProtKB-KW"/>
</dbReference>
<organism evidence="11 12">
    <name type="scientific">Micromonas commoda (strain RCC299 / NOUM17 / CCMP2709)</name>
    <name type="common">Picoplanktonic green alga</name>
    <dbReference type="NCBI Taxonomy" id="296587"/>
    <lineage>
        <taxon>Eukaryota</taxon>
        <taxon>Viridiplantae</taxon>
        <taxon>Chlorophyta</taxon>
        <taxon>Mamiellophyceae</taxon>
        <taxon>Mamiellales</taxon>
        <taxon>Mamiellaceae</taxon>
        <taxon>Micromonas</taxon>
    </lineage>
</organism>
<feature type="chain" id="PRO_5002909412" description="ribonuclease H" evidence="9">
    <location>
        <begin position="33"/>
        <end position="265"/>
    </location>
</feature>
<evidence type="ECO:0000256" key="8">
    <source>
        <dbReference type="SAM" id="MobiDB-lite"/>
    </source>
</evidence>
<dbReference type="SUPFAM" id="SSF53098">
    <property type="entry name" value="Ribonuclease H-like"/>
    <property type="match status" value="1"/>
</dbReference>
<evidence type="ECO:0000256" key="7">
    <source>
        <dbReference type="ARBA" id="ARBA00022801"/>
    </source>
</evidence>
<dbReference type="RefSeq" id="XP_002507350.1">
    <property type="nucleotide sequence ID" value="XM_002507304.1"/>
</dbReference>
<feature type="region of interest" description="Disordered" evidence="8">
    <location>
        <begin position="127"/>
        <end position="156"/>
    </location>
</feature>
<feature type="domain" description="RNase H type-1" evidence="10">
    <location>
        <begin position="48"/>
        <end position="203"/>
    </location>
</feature>
<dbReference type="PANTHER" id="PTHR10642:SF26">
    <property type="entry name" value="RIBONUCLEASE H1"/>
    <property type="match status" value="1"/>
</dbReference>
<keyword evidence="4" id="KW-0540">Nuclease</keyword>
<keyword evidence="9" id="KW-0732">Signal</keyword>
<dbReference type="Proteomes" id="UP000002009">
    <property type="component" value="Chromosome 1"/>
</dbReference>
<name>C1FEP8_MICCC</name>
<dbReference type="Gene3D" id="3.30.420.10">
    <property type="entry name" value="Ribonuclease H-like superfamily/Ribonuclease H"/>
    <property type="match status" value="1"/>
</dbReference>
<evidence type="ECO:0000256" key="9">
    <source>
        <dbReference type="SAM" id="SignalP"/>
    </source>
</evidence>
<evidence type="ECO:0000256" key="5">
    <source>
        <dbReference type="ARBA" id="ARBA00022723"/>
    </source>
</evidence>
<dbReference type="InParanoid" id="C1FEP8"/>
<evidence type="ECO:0000313" key="12">
    <source>
        <dbReference type="Proteomes" id="UP000002009"/>
    </source>
</evidence>
<dbReference type="EMBL" id="CP001574">
    <property type="protein sequence ID" value="ACO68608.1"/>
    <property type="molecule type" value="Genomic_DNA"/>
</dbReference>
<sequence length="265" mass="27740">MNPLETFRLVVVYLLPALLALLLGTPSSPAGASPSFPSSNDANARRAQPGSAAVFVDGSVTQGKPAGVGVWYGVGHPLNFAAALPSPTFDDNNLAELAAVFVALIRHPRNAPMKIHTDSAYVIQTLNPDRSPTMNRCRRSSSPARRSGDGSAAGSAAARRALTRAARLLLRWRAAATSFRKVRGHVGDVGNERADRLAALGSRSAFVAAFVPATATDLFSPFGRCAWWPELLRFLSGEDGVGRGAIVESGGARDVPGSGRLATQG</sequence>
<dbReference type="OrthoDB" id="407198at2759"/>
<dbReference type="PANTHER" id="PTHR10642">
    <property type="entry name" value="RIBONUCLEASE H1"/>
    <property type="match status" value="1"/>
</dbReference>
<dbReference type="Pfam" id="PF00075">
    <property type="entry name" value="RNase_H"/>
    <property type="match status" value="1"/>
</dbReference>
<evidence type="ECO:0000256" key="1">
    <source>
        <dbReference type="ARBA" id="ARBA00000077"/>
    </source>
</evidence>
<keyword evidence="7" id="KW-0378">Hydrolase</keyword>
<keyword evidence="12" id="KW-1185">Reference proteome</keyword>
<feature type="compositionally biased region" description="Low complexity" evidence="8">
    <location>
        <begin position="140"/>
        <end position="156"/>
    </location>
</feature>
<accession>C1FEP8</accession>
<proteinExistence type="inferred from homology"/>
<comment type="similarity">
    <text evidence="2">Belongs to the RNase H family.</text>
</comment>
<dbReference type="EC" id="3.1.26.4" evidence="3"/>
<evidence type="ECO:0000256" key="3">
    <source>
        <dbReference type="ARBA" id="ARBA00012180"/>
    </source>
</evidence>
<dbReference type="AlphaFoldDB" id="C1FEP8"/>
<dbReference type="GO" id="GO:0043137">
    <property type="term" value="P:DNA replication, removal of RNA primer"/>
    <property type="evidence" value="ECO:0007669"/>
    <property type="project" value="TreeGrafter"/>
</dbReference>
<protein>
    <recommendedName>
        <fullName evidence="3">ribonuclease H</fullName>
        <ecNumber evidence="3">3.1.26.4</ecNumber>
    </recommendedName>
</protein>
<dbReference type="GO" id="GO:0004523">
    <property type="term" value="F:RNA-DNA hybrid ribonuclease activity"/>
    <property type="evidence" value="ECO:0007669"/>
    <property type="project" value="UniProtKB-EC"/>
</dbReference>
<dbReference type="InterPro" id="IPR002156">
    <property type="entry name" value="RNaseH_domain"/>
</dbReference>
<evidence type="ECO:0000256" key="6">
    <source>
        <dbReference type="ARBA" id="ARBA00022759"/>
    </source>
</evidence>
<dbReference type="InterPro" id="IPR012337">
    <property type="entry name" value="RNaseH-like_sf"/>
</dbReference>
<evidence type="ECO:0000256" key="4">
    <source>
        <dbReference type="ARBA" id="ARBA00022722"/>
    </source>
</evidence>
<dbReference type="KEGG" id="mis:MICPUN_105055"/>
<feature type="signal peptide" evidence="9">
    <location>
        <begin position="1"/>
        <end position="32"/>
    </location>
</feature>
<keyword evidence="6" id="KW-0255">Endonuclease</keyword>
<dbReference type="GeneID" id="8250656"/>
<evidence type="ECO:0000259" key="10">
    <source>
        <dbReference type="PROSITE" id="PS50879"/>
    </source>
</evidence>
<keyword evidence="5" id="KW-0479">Metal-binding</keyword>
<dbReference type="OMA" id="CAWWPEL"/>
<dbReference type="GO" id="GO:0003676">
    <property type="term" value="F:nucleic acid binding"/>
    <property type="evidence" value="ECO:0007669"/>
    <property type="project" value="InterPro"/>
</dbReference>
<dbReference type="InterPro" id="IPR050092">
    <property type="entry name" value="RNase_H"/>
</dbReference>
<evidence type="ECO:0000256" key="2">
    <source>
        <dbReference type="ARBA" id="ARBA00005300"/>
    </source>
</evidence>
<dbReference type="InterPro" id="IPR036397">
    <property type="entry name" value="RNaseH_sf"/>
</dbReference>
<reference evidence="11 12" key="1">
    <citation type="journal article" date="2009" name="Science">
        <title>Green evolution and dynamic adaptations revealed by genomes of the marine picoeukaryotes Micromonas.</title>
        <authorList>
            <person name="Worden A.Z."/>
            <person name="Lee J.H."/>
            <person name="Mock T."/>
            <person name="Rouze P."/>
            <person name="Simmons M.P."/>
            <person name="Aerts A.L."/>
            <person name="Allen A.E."/>
            <person name="Cuvelier M.L."/>
            <person name="Derelle E."/>
            <person name="Everett M.V."/>
            <person name="Foulon E."/>
            <person name="Grimwood J."/>
            <person name="Gundlach H."/>
            <person name="Henrissat B."/>
            <person name="Napoli C."/>
            <person name="McDonald S.M."/>
            <person name="Parker M.S."/>
            <person name="Rombauts S."/>
            <person name="Salamov A."/>
            <person name="Von Dassow P."/>
            <person name="Badger J.H."/>
            <person name="Coutinho P.M."/>
            <person name="Demir E."/>
            <person name="Dubchak I."/>
            <person name="Gentemann C."/>
            <person name="Eikrem W."/>
            <person name="Gready J.E."/>
            <person name="John U."/>
            <person name="Lanier W."/>
            <person name="Lindquist E.A."/>
            <person name="Lucas S."/>
            <person name="Mayer K.F."/>
            <person name="Moreau H."/>
            <person name="Not F."/>
            <person name="Otillar R."/>
            <person name="Panaud O."/>
            <person name="Pangilinan J."/>
            <person name="Paulsen I."/>
            <person name="Piegu B."/>
            <person name="Poliakov A."/>
            <person name="Robbens S."/>
            <person name="Schmutz J."/>
            <person name="Toulza E."/>
            <person name="Wyss T."/>
            <person name="Zelensky A."/>
            <person name="Zhou K."/>
            <person name="Armbrust E.V."/>
            <person name="Bhattacharya D."/>
            <person name="Goodenough U.W."/>
            <person name="Van de Peer Y."/>
            <person name="Grigoriev I.V."/>
        </authorList>
    </citation>
    <scope>NUCLEOTIDE SEQUENCE [LARGE SCALE GENOMIC DNA]</scope>
    <source>
        <strain evidence="12">RCC299 / NOUM17</strain>
    </source>
</reference>
<comment type="catalytic activity">
    <reaction evidence="1">
        <text>Endonucleolytic cleavage to 5'-phosphomonoester.</text>
        <dbReference type="EC" id="3.1.26.4"/>
    </reaction>
</comment>
<dbReference type="PROSITE" id="PS50879">
    <property type="entry name" value="RNASE_H_1"/>
    <property type="match status" value="1"/>
</dbReference>
<gene>
    <name evidence="11" type="ORF">MICPUN_105055</name>
</gene>